<evidence type="ECO:0000259" key="2">
    <source>
        <dbReference type="PROSITE" id="PS51702"/>
    </source>
</evidence>
<gene>
    <name evidence="3" type="ORF">RG1141_CH23900</name>
</gene>
<protein>
    <submittedName>
        <fullName evidence="3">Bacteriophage Mu transposase</fullName>
    </submittedName>
</protein>
<dbReference type="Pfam" id="PF09039">
    <property type="entry name" value="HTH_Tnp_Mu_2"/>
    <property type="match status" value="1"/>
</dbReference>
<dbReference type="SUPFAM" id="SSF53098">
    <property type="entry name" value="Ribonuclease H-like"/>
    <property type="match status" value="1"/>
</dbReference>
<dbReference type="GO" id="GO:0015074">
    <property type="term" value="P:DNA integration"/>
    <property type="evidence" value="ECO:0007669"/>
    <property type="project" value="InterPro"/>
</dbReference>
<name>A0A068T8E6_NEOGA</name>
<sequence>MKQFYSIAELVAANLPDLPRTEKSLDNLARAKWRGNDATARRVPGKTKPVWEYHISLLPQAAQTRLLIVHSAPANDDRNLKAEKKAALWRRFEALSKDHKAACEGRLKLLLEIIRLTSAGIQVVAAISMAAKGRAVSQRTYYNWLSMVEGIDRQDWLAALAPSFSTERPRSDCDPRAWEYLTSDYLRAEAPKFSSCYRRMMKAAEKEGWKPIPHERSLRRRLDAEVSEAVQKLARNGKEKAKGLYPAQRRTRSHLHAMQMVNMDGHKLDVFVRVPWSLQPVRMFLVGIQDLYSGKILAWRLSDSENKETVRLVIGDMVEQFGIPDRIYLDNGRSFASKWISGGAATRYRFKVREEDPEGLLVTLGIEPRWTNPYSGQSKPIERAWGDLAENISKHPFCAGAYTGNKPDAKPENYGNRAVPLEDFRAHVGREIVEHNARTGRKAQTCKGRSFDETFQASIDAGAIVRWPTAAQRSLWLLASEVIRAQKGSGEIHYHGNRYWSRELNQYAGQKVTIRFDPDNLHGSIKVYDLKNSLICDAACIADAGFDDQEAARQHARKRRDYQKAIAAEKAAQTALSASQLADILTRGETGRAKQDPIQPKVTRLVRGNLALQQQPVADDGAFEDSFSRALSRVAGESAVIQFPQGDRSGK</sequence>
<dbReference type="InterPro" id="IPR036397">
    <property type="entry name" value="RNaseH_sf"/>
</dbReference>
<dbReference type="InterPro" id="IPR015126">
    <property type="entry name" value="Mu_I-gamma"/>
</dbReference>
<organism evidence="3 4">
    <name type="scientific">Neorhizobium galegae bv. officinalis bv. officinalis str. HAMBI 1141</name>
    <dbReference type="NCBI Taxonomy" id="1028801"/>
    <lineage>
        <taxon>Bacteria</taxon>
        <taxon>Pseudomonadati</taxon>
        <taxon>Pseudomonadota</taxon>
        <taxon>Alphaproteobacteria</taxon>
        <taxon>Hyphomicrobiales</taxon>
        <taxon>Rhizobiaceae</taxon>
        <taxon>Rhizobium/Agrobacterium group</taxon>
        <taxon>Neorhizobium</taxon>
    </lineage>
</organism>
<dbReference type="Pfam" id="PF09299">
    <property type="entry name" value="Mu-transpos_C"/>
    <property type="match status" value="1"/>
</dbReference>
<dbReference type="Gene3D" id="1.10.10.10">
    <property type="entry name" value="Winged helix-like DNA-binding domain superfamily/Winged helix DNA-binding domain"/>
    <property type="match status" value="1"/>
</dbReference>
<dbReference type="InterPro" id="IPR001584">
    <property type="entry name" value="Integrase_cat-core"/>
</dbReference>
<dbReference type="GO" id="GO:0004803">
    <property type="term" value="F:transposase activity"/>
    <property type="evidence" value="ECO:0007669"/>
    <property type="project" value="InterPro"/>
</dbReference>
<dbReference type="HOGENOM" id="CLU_027265_1_0_5"/>
<proteinExistence type="predicted"/>
<reference evidence="4" key="1">
    <citation type="journal article" date="2014" name="BMC Genomics">
        <title>Genome sequencing of two Neorhizobium galegae strains reveals a noeT gene responsible for the unusual acetylation of the nodulation factors.</title>
        <authorList>
            <person name="Osterman J."/>
            <person name="Marsh J."/>
            <person name="Laine P.K."/>
            <person name="Zeng Z."/>
            <person name="Alatalo E."/>
            <person name="Sullivan J.T."/>
            <person name="Young J.P."/>
            <person name="Thomas-Oates J."/>
            <person name="Paulin L."/>
            <person name="Lindstrom K."/>
        </authorList>
    </citation>
    <scope>NUCLEOTIDE SEQUENCE [LARGE SCALE GENOMIC DNA]</scope>
    <source>
        <strain evidence="4">HAMBI 1141</strain>
    </source>
</reference>
<dbReference type="Gene3D" id="2.30.30.130">
    <property type="entry name" value="Transposase, Mu, C-terminal"/>
    <property type="match status" value="1"/>
</dbReference>
<dbReference type="InterPro" id="IPR004189">
    <property type="entry name" value="Phage_Mu_transposase"/>
</dbReference>
<dbReference type="GO" id="GO:0003677">
    <property type="term" value="F:DNA binding"/>
    <property type="evidence" value="ECO:0007669"/>
    <property type="project" value="InterPro"/>
</dbReference>
<feature type="domain" description="Integrase catalytic" evidence="1">
    <location>
        <begin position="242"/>
        <end position="379"/>
    </location>
</feature>
<dbReference type="InterPro" id="IPR009004">
    <property type="entry name" value="Transposase_Mu_C"/>
</dbReference>
<dbReference type="InterPro" id="IPR009057">
    <property type="entry name" value="Homeodomain-like_sf"/>
</dbReference>
<evidence type="ECO:0000313" key="4">
    <source>
        <dbReference type="Proteomes" id="UP000028186"/>
    </source>
</evidence>
<dbReference type="PROSITE" id="PS50994">
    <property type="entry name" value="INTEGRASE"/>
    <property type="match status" value="1"/>
</dbReference>
<evidence type="ECO:0000313" key="3">
    <source>
        <dbReference type="EMBL" id="CDN54728.1"/>
    </source>
</evidence>
<dbReference type="Gene3D" id="1.10.10.60">
    <property type="entry name" value="Homeodomain-like"/>
    <property type="match status" value="2"/>
</dbReference>
<dbReference type="RefSeq" id="WP_038544021.1">
    <property type="nucleotide sequence ID" value="NZ_HG938355.1"/>
</dbReference>
<dbReference type="Gene3D" id="6.10.250.2550">
    <property type="match status" value="1"/>
</dbReference>
<dbReference type="EMBL" id="HG938355">
    <property type="protein sequence ID" value="CDN54728.1"/>
    <property type="molecule type" value="Genomic_DNA"/>
</dbReference>
<dbReference type="GO" id="GO:0006313">
    <property type="term" value="P:DNA transposition"/>
    <property type="evidence" value="ECO:0007669"/>
    <property type="project" value="InterPro"/>
</dbReference>
<dbReference type="InterPro" id="IPR015378">
    <property type="entry name" value="Transposase-like_Mu_C"/>
</dbReference>
<dbReference type="InterPro" id="IPR036388">
    <property type="entry name" value="WH-like_DNA-bd_sf"/>
</dbReference>
<dbReference type="Gene3D" id="3.30.420.10">
    <property type="entry name" value="Ribonuclease H-like superfamily/Ribonuclease H"/>
    <property type="match status" value="1"/>
</dbReference>
<dbReference type="KEGG" id="ngl:RG1141_CH23900"/>
<dbReference type="InterPro" id="IPR012337">
    <property type="entry name" value="RNaseH-like_sf"/>
</dbReference>
<dbReference type="PATRIC" id="fig|1028801.3.peg.2428"/>
<accession>A0A068T8E6</accession>
<dbReference type="SUPFAM" id="SSF46689">
    <property type="entry name" value="Homeodomain-like"/>
    <property type="match status" value="2"/>
</dbReference>
<dbReference type="eggNOG" id="COG2801">
    <property type="taxonomic scope" value="Bacteria"/>
</dbReference>
<dbReference type="Proteomes" id="UP000028186">
    <property type="component" value="Chromosome I"/>
</dbReference>
<evidence type="ECO:0000259" key="1">
    <source>
        <dbReference type="PROSITE" id="PS50994"/>
    </source>
</evidence>
<dbReference type="PROSITE" id="PS51702">
    <property type="entry name" value="HTH_MU"/>
    <property type="match status" value="1"/>
</dbReference>
<dbReference type="Pfam" id="PF02914">
    <property type="entry name" value="DDE_2"/>
    <property type="match status" value="1"/>
</dbReference>
<dbReference type="InterPro" id="IPR003314">
    <property type="entry name" value="Mu-type_HTH"/>
</dbReference>
<dbReference type="AlphaFoldDB" id="A0A068T8E6"/>
<dbReference type="SUPFAM" id="SSF50610">
    <property type="entry name" value="mu transposase, C-terminal domain"/>
    <property type="match status" value="1"/>
</dbReference>
<feature type="domain" description="HTH Mu-type" evidence="2">
    <location>
        <begin position="3"/>
        <end position="74"/>
    </location>
</feature>